<keyword evidence="6 8" id="KW-0472">Membrane</keyword>
<feature type="transmembrane region" description="Helical" evidence="8">
    <location>
        <begin position="282"/>
        <end position="300"/>
    </location>
</feature>
<dbReference type="GO" id="GO:0018996">
    <property type="term" value="P:molting cycle, collagen and cuticulin-based cuticle"/>
    <property type="evidence" value="ECO:0007669"/>
    <property type="project" value="TreeGrafter"/>
</dbReference>
<evidence type="ECO:0000256" key="8">
    <source>
        <dbReference type="SAM" id="Phobius"/>
    </source>
</evidence>
<feature type="transmembrane region" description="Helical" evidence="8">
    <location>
        <begin position="687"/>
        <end position="708"/>
    </location>
</feature>
<feature type="transmembrane region" description="Helical" evidence="8">
    <location>
        <begin position="661"/>
        <end position="680"/>
    </location>
</feature>
<evidence type="ECO:0000256" key="6">
    <source>
        <dbReference type="ARBA" id="ARBA00023136"/>
    </source>
</evidence>
<reference evidence="10" key="1">
    <citation type="submission" date="2023-06" db="EMBL/GenBank/DDBJ databases">
        <title>Genomic analysis of the entomopathogenic nematode Steinernema hermaphroditum.</title>
        <authorList>
            <person name="Schwarz E.M."/>
            <person name="Heppert J.K."/>
            <person name="Baniya A."/>
            <person name="Schwartz H.T."/>
            <person name="Tan C.-H."/>
            <person name="Antoshechkin I."/>
            <person name="Sternberg P.W."/>
            <person name="Goodrich-Blair H."/>
            <person name="Dillman A.R."/>
        </authorList>
    </citation>
    <scope>NUCLEOTIDE SEQUENCE</scope>
    <source>
        <strain evidence="10">PS9179</strain>
        <tissue evidence="10">Whole animal</tissue>
    </source>
</reference>
<keyword evidence="11" id="KW-1185">Reference proteome</keyword>
<dbReference type="InterPro" id="IPR000731">
    <property type="entry name" value="SSD"/>
</dbReference>
<evidence type="ECO:0000313" key="11">
    <source>
        <dbReference type="Proteomes" id="UP001175271"/>
    </source>
</evidence>
<dbReference type="GO" id="GO:0006897">
    <property type="term" value="P:endocytosis"/>
    <property type="evidence" value="ECO:0007669"/>
    <property type="project" value="TreeGrafter"/>
</dbReference>
<comment type="caution">
    <text evidence="10">The sequence shown here is derived from an EMBL/GenBank/DDBJ whole genome shotgun (WGS) entry which is preliminary data.</text>
</comment>
<name>A0AA39HR33_9BILA</name>
<comment type="similarity">
    <text evidence="2">Belongs to the patched family.</text>
</comment>
<evidence type="ECO:0000259" key="9">
    <source>
        <dbReference type="PROSITE" id="PS50156"/>
    </source>
</evidence>
<organism evidence="10 11">
    <name type="scientific">Steinernema hermaphroditum</name>
    <dbReference type="NCBI Taxonomy" id="289476"/>
    <lineage>
        <taxon>Eukaryota</taxon>
        <taxon>Metazoa</taxon>
        <taxon>Ecdysozoa</taxon>
        <taxon>Nematoda</taxon>
        <taxon>Chromadorea</taxon>
        <taxon>Rhabditida</taxon>
        <taxon>Tylenchina</taxon>
        <taxon>Panagrolaimomorpha</taxon>
        <taxon>Strongyloidoidea</taxon>
        <taxon>Steinernematidae</taxon>
        <taxon>Steinernema</taxon>
    </lineage>
</organism>
<keyword evidence="5 8" id="KW-1133">Transmembrane helix</keyword>
<keyword evidence="3" id="KW-1003">Cell membrane</keyword>
<dbReference type="SUPFAM" id="SSF82866">
    <property type="entry name" value="Multidrug efflux transporter AcrB transmembrane domain"/>
    <property type="match status" value="2"/>
</dbReference>
<feature type="domain" description="SSD" evidence="9">
    <location>
        <begin position="252"/>
        <end position="407"/>
    </location>
</feature>
<keyword evidence="4 8" id="KW-0812">Transmembrane</keyword>
<evidence type="ECO:0000256" key="2">
    <source>
        <dbReference type="ARBA" id="ARBA00005585"/>
    </source>
</evidence>
<evidence type="ECO:0000256" key="7">
    <source>
        <dbReference type="ARBA" id="ARBA00023180"/>
    </source>
</evidence>
<dbReference type="InterPro" id="IPR003392">
    <property type="entry name" value="PTHD_SSD"/>
</dbReference>
<dbReference type="PANTHER" id="PTHR10796:SF104">
    <property type="entry name" value="SSD DOMAIN-CONTAINING PROTEIN"/>
    <property type="match status" value="1"/>
</dbReference>
<sequence>MILPTAFVERKLQNLFYALGLSIGRHPWRFIVGPLLFSLLCSAGFLRFKQINNARVQFTASDSPSRREAATVRTFLNQNGELHVVQVIVDARGGGQGDLLRSPYKEQLIALVTELSEELKVLDPATGKNISFMGMCEPYCRKNEALVTTLKLAESGRIEMTYPVINLMGTEASIGTSMYKVERDNATGLIKGFKVAILQFFLVHKNKEVMYAWEDMVVDLISVNKYNFLRVDVASDNLVGKEVKRMGSETAPMLVLALGALLVFVIACSFRQQSREEKIFESVIGGVTPIVAGVASIGFVSGTGLAFQSIVVATMFLLLAVGVDDVFIMLAAWRRSAKGAPVEERAAETLRESGCSMTITSVTNFLSFAIGMTSTTQALFAFGVYSCVAVTVCYFFQLFIFPAVLVLTAHKENSENASCLPREIKCISVFGNIHDAFFRAVASFVTNWCVRLCLVVVMLVYWIGAFYGITQLETDLSVQKLAMPNSHIVDFKNRYDDAITEMQTVAFIVQRPGDLSNVSQIGRIEALQKAFEGASYSYGAESTFCWLNAYKEFRAILNEEEGVENVVFSYTDIPEFLSSSSYSFWAATLHANFSACDLGRPSCVEQFLCTTGFTTLVRYNELFPLVQEWRAIAANFSDLDVVIYQERAQYADQSQTLSSTVWQTLLSALVCMAISFVVLIPDLSSILGATFSVLSVNVGVIGYLSLWGIGIDPLSMAALLMSIGFSVDITAHISYHYYTAKDDTLCARRRLEHALLGIGWPTLQGGLSAMIAMTPILFKPSYLGVVFLKTLTLVSLFGLLHGLVLLPAILTAFDDLSSRNKKVLPVLVLPVPAIVGSLKRRSEEPMR</sequence>
<dbReference type="FunFam" id="1.20.1640.10:FF:000013">
    <property type="entry name" value="PaTched Related family"/>
    <property type="match status" value="1"/>
</dbReference>
<protein>
    <recommendedName>
        <fullName evidence="9">SSD domain-containing protein</fullName>
    </recommendedName>
</protein>
<feature type="transmembrane region" description="Helical" evidence="8">
    <location>
        <begin position="378"/>
        <end position="407"/>
    </location>
</feature>
<gene>
    <name evidence="10" type="ORF">QR680_005167</name>
</gene>
<feature type="transmembrane region" description="Helical" evidence="8">
    <location>
        <begin position="754"/>
        <end position="778"/>
    </location>
</feature>
<dbReference type="InterPro" id="IPR051697">
    <property type="entry name" value="Patched_domain-protein"/>
</dbReference>
<dbReference type="PROSITE" id="PS50156">
    <property type="entry name" value="SSD"/>
    <property type="match status" value="1"/>
</dbReference>
<comment type="subcellular location">
    <subcellularLocation>
        <location evidence="1">Cell membrane</location>
        <topology evidence="1">Multi-pass membrane protein</topology>
    </subcellularLocation>
</comment>
<accession>A0AA39HR33</accession>
<proteinExistence type="inferred from homology"/>
<evidence type="ECO:0000256" key="5">
    <source>
        <dbReference type="ARBA" id="ARBA00022989"/>
    </source>
</evidence>
<dbReference type="Proteomes" id="UP001175271">
    <property type="component" value="Unassembled WGS sequence"/>
</dbReference>
<evidence type="ECO:0000256" key="4">
    <source>
        <dbReference type="ARBA" id="ARBA00022692"/>
    </source>
</evidence>
<dbReference type="EMBL" id="JAUCMV010000003">
    <property type="protein sequence ID" value="KAK0410513.1"/>
    <property type="molecule type" value="Genomic_DNA"/>
</dbReference>
<dbReference type="Gene3D" id="1.20.1640.10">
    <property type="entry name" value="Multidrug efflux transporter AcrB transmembrane domain"/>
    <property type="match status" value="2"/>
</dbReference>
<dbReference type="Pfam" id="PF02460">
    <property type="entry name" value="Patched"/>
    <property type="match status" value="1"/>
</dbReference>
<feature type="transmembrane region" description="Helical" evidence="8">
    <location>
        <begin position="448"/>
        <end position="469"/>
    </location>
</feature>
<dbReference type="PANTHER" id="PTHR10796">
    <property type="entry name" value="PATCHED-RELATED"/>
    <property type="match status" value="1"/>
</dbReference>
<dbReference type="AlphaFoldDB" id="A0AA39HR33"/>
<evidence type="ECO:0000256" key="1">
    <source>
        <dbReference type="ARBA" id="ARBA00004651"/>
    </source>
</evidence>
<evidence type="ECO:0000256" key="3">
    <source>
        <dbReference type="ARBA" id="ARBA00022475"/>
    </source>
</evidence>
<feature type="transmembrane region" description="Helical" evidence="8">
    <location>
        <begin position="306"/>
        <end position="333"/>
    </location>
</feature>
<evidence type="ECO:0000313" key="10">
    <source>
        <dbReference type="EMBL" id="KAK0410513.1"/>
    </source>
</evidence>
<keyword evidence="7" id="KW-0325">Glycoprotein</keyword>
<dbReference type="GO" id="GO:0030659">
    <property type="term" value="C:cytoplasmic vesicle membrane"/>
    <property type="evidence" value="ECO:0007669"/>
    <property type="project" value="TreeGrafter"/>
</dbReference>
<feature type="transmembrane region" description="Helical" evidence="8">
    <location>
        <begin position="790"/>
        <end position="813"/>
    </location>
</feature>
<feature type="transmembrane region" description="Helical" evidence="8">
    <location>
        <begin position="251"/>
        <end position="270"/>
    </location>
</feature>
<dbReference type="GO" id="GO:0005886">
    <property type="term" value="C:plasma membrane"/>
    <property type="evidence" value="ECO:0007669"/>
    <property type="project" value="UniProtKB-SubCell"/>
</dbReference>